<keyword evidence="11" id="KW-1185">Reference proteome</keyword>
<comment type="similarity">
    <text evidence="3">Belongs to the alpha-casein family.</text>
</comment>
<protein>
    <recommendedName>
        <fullName evidence="4">Alpha-S1-casein</fullName>
    </recommendedName>
</protein>
<evidence type="ECO:0000256" key="1">
    <source>
        <dbReference type="ARBA" id="ARBA00003383"/>
    </source>
</evidence>
<dbReference type="Proteomes" id="UP000886700">
    <property type="component" value="Unplaced"/>
</dbReference>
<comment type="function">
    <text evidence="1">Important role in the capacity of milk to transport calcium phosphate.</text>
</comment>
<name>A0ABM2XKK8_MESAU</name>
<keyword evidence="7 10" id="KW-0732">Signal</keyword>
<evidence type="ECO:0000256" key="4">
    <source>
        <dbReference type="ARBA" id="ARBA00021479"/>
    </source>
</evidence>
<evidence type="ECO:0000256" key="5">
    <source>
        <dbReference type="ARBA" id="ARBA00022525"/>
    </source>
</evidence>
<dbReference type="InterPro" id="IPR001588">
    <property type="entry name" value="Casein"/>
</dbReference>
<accession>A0ABM2XKK8</accession>
<evidence type="ECO:0000256" key="2">
    <source>
        <dbReference type="ARBA" id="ARBA00004613"/>
    </source>
</evidence>
<proteinExistence type="inferred from homology"/>
<dbReference type="PANTHER" id="PTHR10240:SF0">
    <property type="entry name" value="ALPHA-S1-CASEIN"/>
    <property type="match status" value="1"/>
</dbReference>
<organism evidence="11 12">
    <name type="scientific">Mesocricetus auratus</name>
    <name type="common">Golden hamster</name>
    <dbReference type="NCBI Taxonomy" id="10036"/>
    <lineage>
        <taxon>Eukaryota</taxon>
        <taxon>Metazoa</taxon>
        <taxon>Chordata</taxon>
        <taxon>Craniata</taxon>
        <taxon>Vertebrata</taxon>
        <taxon>Euteleostomi</taxon>
        <taxon>Mammalia</taxon>
        <taxon>Eutheria</taxon>
        <taxon>Euarchontoglires</taxon>
        <taxon>Glires</taxon>
        <taxon>Rodentia</taxon>
        <taxon>Myomorpha</taxon>
        <taxon>Muroidea</taxon>
        <taxon>Cricetidae</taxon>
        <taxon>Cricetinae</taxon>
        <taxon>Mesocricetus</taxon>
    </lineage>
</organism>
<evidence type="ECO:0000256" key="9">
    <source>
        <dbReference type="SAM" id="MobiDB-lite"/>
    </source>
</evidence>
<dbReference type="PROSITE" id="PS00306">
    <property type="entry name" value="CASEIN_ALPHA_BETA"/>
    <property type="match status" value="1"/>
</dbReference>
<feature type="chain" id="PRO_5046844581" description="Alpha-S1-casein" evidence="10">
    <location>
        <begin position="16"/>
        <end position="270"/>
    </location>
</feature>
<keyword evidence="5" id="KW-0964">Secreted</keyword>
<evidence type="ECO:0000256" key="3">
    <source>
        <dbReference type="ARBA" id="ARBA00010179"/>
    </source>
</evidence>
<evidence type="ECO:0000313" key="12">
    <source>
        <dbReference type="RefSeq" id="XP_040603279.1"/>
    </source>
</evidence>
<dbReference type="PANTHER" id="PTHR10240">
    <property type="entry name" value="ALPHA-S1-CASEIN"/>
    <property type="match status" value="1"/>
</dbReference>
<feature type="compositionally biased region" description="Low complexity" evidence="9">
    <location>
        <begin position="94"/>
        <end position="111"/>
    </location>
</feature>
<dbReference type="Pfam" id="PF00363">
    <property type="entry name" value="Casein"/>
    <property type="match status" value="1"/>
</dbReference>
<evidence type="ECO:0000256" key="8">
    <source>
        <dbReference type="ARBA" id="ARBA00022743"/>
    </source>
</evidence>
<evidence type="ECO:0000313" key="11">
    <source>
        <dbReference type="Proteomes" id="UP000886700"/>
    </source>
</evidence>
<dbReference type="GeneID" id="106020963"/>
<evidence type="ECO:0000256" key="10">
    <source>
        <dbReference type="SAM" id="SignalP"/>
    </source>
</evidence>
<dbReference type="RefSeq" id="XP_040603279.1">
    <property type="nucleotide sequence ID" value="XM_040747345.1"/>
</dbReference>
<sequence length="270" mass="30153">MKLLILTCLVAAALAMPRLHLKNAVHFQNQHQDSSEEQQKFVELPTYLGLYEKLISVLNRRELLTGEQSDEIQATMDESTEEQAMGIAQQQDDSSSISSSEESENAIPSNSETKHISSEDILNQCTLEQLKRQIKCSQLCQQATLAQQACLAEQVSLAKQACLAQQASLAQQACLAQQPSLAEQVSLAQQASLAQEQPYKMSAYNQFQMGQPMSAVDQKLVQLFVQAFPQFYQYPLWAHLPQEVQHFTPESVLNTVEPIGPNNEEGTKVW</sequence>
<dbReference type="InterPro" id="IPR026999">
    <property type="entry name" value="Alpha-s1_casein"/>
</dbReference>
<evidence type="ECO:0000256" key="7">
    <source>
        <dbReference type="ARBA" id="ARBA00022729"/>
    </source>
</evidence>
<comment type="subcellular location">
    <subcellularLocation>
        <location evidence="2">Secreted</location>
    </subcellularLocation>
</comment>
<dbReference type="InterPro" id="IPR031305">
    <property type="entry name" value="Casein_CS"/>
</dbReference>
<evidence type="ECO:0000256" key="6">
    <source>
        <dbReference type="ARBA" id="ARBA00022553"/>
    </source>
</evidence>
<feature type="signal peptide" evidence="10">
    <location>
        <begin position="1"/>
        <end position="15"/>
    </location>
</feature>
<feature type="region of interest" description="Disordered" evidence="9">
    <location>
        <begin position="76"/>
        <end position="115"/>
    </location>
</feature>
<gene>
    <name evidence="12" type="primary">Csn1s1</name>
</gene>
<reference evidence="12" key="1">
    <citation type="submission" date="2025-08" db="UniProtKB">
        <authorList>
            <consortium name="RefSeq"/>
        </authorList>
    </citation>
    <scope>IDENTIFICATION</scope>
    <source>
        <tissue evidence="12">Liver</tissue>
    </source>
</reference>
<keyword evidence="6" id="KW-0597">Phosphoprotein</keyword>
<keyword evidence="8" id="KW-0494">Milk protein</keyword>